<name>A0A4Z1EBL4_9HELO</name>
<evidence type="ECO:0000313" key="2">
    <source>
        <dbReference type="Proteomes" id="UP000297777"/>
    </source>
</evidence>
<organism evidence="1 2">
    <name type="scientific">Botrytis tulipae</name>
    <dbReference type="NCBI Taxonomy" id="87230"/>
    <lineage>
        <taxon>Eukaryota</taxon>
        <taxon>Fungi</taxon>
        <taxon>Dikarya</taxon>
        <taxon>Ascomycota</taxon>
        <taxon>Pezizomycotina</taxon>
        <taxon>Leotiomycetes</taxon>
        <taxon>Helotiales</taxon>
        <taxon>Sclerotiniaceae</taxon>
        <taxon>Botrytis</taxon>
    </lineage>
</organism>
<protein>
    <submittedName>
        <fullName evidence="1">Uncharacterized protein</fullName>
    </submittedName>
</protein>
<proteinExistence type="predicted"/>
<evidence type="ECO:0000313" key="1">
    <source>
        <dbReference type="EMBL" id="TGO09615.1"/>
    </source>
</evidence>
<dbReference type="AlphaFoldDB" id="A0A4Z1EBL4"/>
<dbReference type="EMBL" id="PQXH01000160">
    <property type="protein sequence ID" value="TGO09615.1"/>
    <property type="molecule type" value="Genomic_DNA"/>
</dbReference>
<sequence length="37" mass="3967">MTLRSASQSQQTIFQNLISLDILSSLELASVAGSQQT</sequence>
<dbReference type="Proteomes" id="UP000297777">
    <property type="component" value="Unassembled WGS sequence"/>
</dbReference>
<reference evidence="1 2" key="1">
    <citation type="submission" date="2017-12" db="EMBL/GenBank/DDBJ databases">
        <title>Comparative genomics of Botrytis spp.</title>
        <authorList>
            <person name="Valero-Jimenez C.A."/>
            <person name="Tapia P."/>
            <person name="Veloso J."/>
            <person name="Silva-Moreno E."/>
            <person name="Staats M."/>
            <person name="Valdes J.H."/>
            <person name="Van Kan J.A.L."/>
        </authorList>
    </citation>
    <scope>NUCLEOTIDE SEQUENCE [LARGE SCALE GENOMIC DNA]</scope>
    <source>
        <strain evidence="1 2">Bt9001</strain>
    </source>
</reference>
<accession>A0A4Z1EBL4</accession>
<gene>
    <name evidence="1" type="ORF">BTUL_0160g00100</name>
</gene>
<comment type="caution">
    <text evidence="1">The sequence shown here is derived from an EMBL/GenBank/DDBJ whole genome shotgun (WGS) entry which is preliminary data.</text>
</comment>
<keyword evidence="2" id="KW-1185">Reference proteome</keyword>